<feature type="domain" description="Beta/gamma crystallin 'Greek key'" evidence="2">
    <location>
        <begin position="2539"/>
        <end position="2581"/>
    </location>
</feature>
<sequence length="3093" mass="332980">MAESPQEHSPGVLSRIGSWLSWGWGRDDPSSQTQQEEDHRETRADETDSPSGGETSPTLERNAKHLRLERSPSLERRSPPDLFDQMGRRRSGRRRRSSHGDGGGVKSPTSPQPESPEATSLTSGPQMTCADSAFEETSNSLPEASGAEATNSGNREDVFRAEWAQVHLSEDADSDSLVQAALVYTDMDEERVVRLTESAESKRRSIKVSHSEVVFAKKVVVPSEEQRENQNVAFKDTERPRSDGRARFPEDRVDGTNVKSKGRIADKISLFERGATNAVSSSTNLRHLDISPARNVASRLLTERVGARSSSAPPNQTVKERAMNFNAGRRGEEKLTLPSGHTMNEGHSKTAEISCSARFEKSTAKTDTSGEPKVKCKPHLNLDQTDSKSHNATQSTPVLSESTSDSNIGNKELDSLPMVSSPTDETPQVKSPNRTGSRSKKRRGKDPLSPTKPEMVQGKQEVRDKPLVDIVKTTEQYSDKERPNSAWEAVSKTPEVPPRLEKATEIMQSTKKKSDSPPADTKFPKEMKSKDEKQHSSNEEKTEQTEMDSKTEEKQRNINQKQPVHERSEGEGQMHRDVIVNTLFGESGKPDPSVTKEEKPPSPEDLKEANSKESSEPANNSAAASRKDAMRNRGSETDMLVLPEKKAENTTESDLKSAQRPSKTNQKSREKDRLAEINNQNEKNELFTETTETHKHSTEVSTSKPTEQNVEEGITSKTTKHGKSKDTSAVRQDDTTVMPTSEGKETQTTEINSELSDQTKENATSTSRTPATLNPALVKNQNDYMDAIISPQIPPTEGGGPKRDGPPLQNQSESGEEQKTQAVSNKRDLQQPSTDIKKGGTKETQSKITSTEMTSIIKGDIHSVQAEDQVSDSLKQSGENALGSSLENTLPEITSNNDNLPLSSAKKKPTSLSSKAIEASTEKSGQVTAKPASKDDTAFNDNENTTLSNSANKKTNNEKTTPPPASTNVITTSEKPTTIEKSTSPQASTNEKTSTLPASTKEKTTGLSSSTTETISATSGSNEDKNKLPPASTDETISALPASTSEKTTLPRTSDNEKTTPPTASAIEKTTPPTASAIEKTTPPTASAIEKTTPPTASAIEKTTPPTASAIEKAAPPTASAIEKTTPPAAPAIEKTTPPTASAIEKTTPPTASAIEKAAPPTASAIEKAAPPTASAIEKTTPPTASAIEKTTPPTASAIEKTTPPTASAIEKTTPPTASAIEKTTPPTASAIEKAAPPTASAIEKAAPPTASAIEKTTPPAAPAIEKSTPPAASAIEKTTPPTASAIEKAAPPTASPIEKTSPPTESAIKKTTPPAASAIEKTTPPTASPIEKTSPPTESAIEKAAPTIETTYTLSGSANEQTTPSASLTIRSPSTSLGIGDDKNKPSSTSTIETISTLLASSDEKNKPPPASANEKNTTPSETTNEKTISPQASTNCTTSTLPASPKEKTTPPPASTTKTLSTTLSCSDDENKPLLTSTNETVSANKTAPSTASTNEENTTTSESANKRTTNEETTSPQASTNETTSKKKTAPLPASTAETISATLGSNDDKNKPPPASTDDKTTSSLDLTKERTTPLPVSTNETISTLPGLANEKSTPPTALANKKAKPLPAPTIEPTSTLSDSGNEKTTLSASSTVEVASSSLGSVDDKATPPSVLTNDKTTPPPATTKENAAPPPASTNPPVSIDITTKNERTTPQPASSSFLLTSINGDNITPLPSSKEKTISPPDNDSRKATPSPEKPLGPEVSAKENIFSSKSTTPSTRKKEFILKPFLLPEIPAAPGSSSQSRDSPSSWLDVDHQRPIRKKLLIPDPKLSSSLSETNLLNTSGEFDPDDFIANVKRLAMPFNLPLRKHNKHRLQAPPFAMPAIKEDHFEKPFDPEEFQHGLRRRREFILDLPPSSKSKVTEVKEAEIKPKRESILTRSLIFQRARKEPEKEEEAIEEGSDENKTEPQKAKSRLERCSIVSLLRSPSKGRRMEFLSPTESPSGGLLSPSDGSGSTAPPQSQLAPTIEPPKLVPVEETLAKNNSRDTPSGSQVIQKPSLDIGPAMTPDLKTTSRDPTVSLLTDSNASFPLVVAKLVPRLYPNLRKMMDLPWHDLKATSADPSVTMFTDTNAPTPPSGSQTSSQVLLKQTKYDGPTLTPDLKATSFDPPITMLTNTNAPPPSCTQSGSQDDGLAMTPDLNASTPPNGSQTNSQVVLKPTTDDGPTLATDLKITSLDPSITTNASLTPSYTLSGSQDVLKPIKDDGPAMTPDLKTTSKDPTVTMFTDTNASLLLNTTQTGSDVVLRPDGPTLKTTTVDAPPPCPSFDDIKLPSFLEKFLPKEPENAQPSNKINPLMARESASIPGLVDLNKAVDVADRMIPEDTILPAPVVPAAQIPQAIPQRKLPNIPAARGIHRRPGKIVIFEHHQFSGQSIEFYRDQPDTTHMKLSSVISIKVIRGCWILYEKPGFEGRCIALEEEGVTELLNQWTEEGDKTSAPVVIGSIRLAVRDYTPPRIELFTEPAGRGRSSEYMDDTAEVGSFSRPQSTGSIKVHSGLWLVYSDPGFQGLLAVLQAGEYPFPEDWGFPLPVVSSLRPLRMGALKVEKPNAVKAVLYEKAGLEGRCVEVQGDVFSFTRTETDPSDPDNHGLNCVESLKILGGLWVGYDGEGFEGQQFVLEEGEYLDWTDWGGTGEKLLSLRRVFTDFSSPHMKMFTEPDFSERGVSIDLLEPLDNAMNTRYGPQTRSIEVLAGVWVVFEGPGFSGQQYVLEKGLYGSPEDWGSSHSRICSAVPVILENSENSCHFQIELFSESGFGGTSVLLKDSLPTIPGGFSVRSCRVHAGSWQVFSGECFSDHQCVLEEGFYPDLRTMGFSEPDASVLSLQPTGLELSVPALLLFERSGLRGRRTPLKTASVNLQLTHSCSRVSSVLVLGGIWVLYEDHNFRGSQLLLKPGAVPDWHKLSSWLRIGSLRPLVQKQVHFRLRNKEAGLLMSVSGSLDDIKLMRIQVSEESGGAEQIWTYQDGHLQCKCLLDVCVDVSSGVLMSGSRLVLSAEAGKPQQLWSITSAGIIQSHTRPELVLEVKGGQQFDKHQIIVNEFHPDKLNQRWSLELL</sequence>
<feature type="compositionally biased region" description="Basic and acidic residues" evidence="1">
    <location>
        <begin position="61"/>
        <end position="79"/>
    </location>
</feature>
<dbReference type="GeneID" id="109054901"/>
<feature type="compositionally biased region" description="Polar residues" evidence="1">
    <location>
        <begin position="418"/>
        <end position="435"/>
    </location>
</feature>
<name>A0A9Q9ZXG9_CYPCA</name>
<feature type="compositionally biased region" description="Polar residues" evidence="1">
    <location>
        <begin position="1349"/>
        <end position="1378"/>
    </location>
</feature>
<feature type="compositionally biased region" description="Basic and acidic residues" evidence="1">
    <location>
        <begin position="625"/>
        <end position="636"/>
    </location>
</feature>
<feature type="compositionally biased region" description="Polar residues" evidence="1">
    <location>
        <begin position="2184"/>
        <end position="2199"/>
    </location>
</feature>
<feature type="region of interest" description="Disordered" evidence="1">
    <location>
        <begin position="304"/>
        <end position="1800"/>
    </location>
</feature>
<dbReference type="PANTHER" id="PTHR11818">
    <property type="entry name" value="BETA/GAMMA CRYSTALLIN"/>
    <property type="match status" value="1"/>
</dbReference>
<dbReference type="OrthoDB" id="9895617at2759"/>
<feature type="region of interest" description="Disordered" evidence="1">
    <location>
        <begin position="1931"/>
        <end position="1960"/>
    </location>
</feature>
<feature type="compositionally biased region" description="Basic and acidic residues" evidence="1">
    <location>
        <begin position="682"/>
        <end position="698"/>
    </location>
</feature>
<feature type="region of interest" description="Disordered" evidence="1">
    <location>
        <begin position="2158"/>
        <end position="2207"/>
    </location>
</feature>
<feature type="compositionally biased region" description="Polar residues" evidence="1">
    <location>
        <begin position="1618"/>
        <end position="1631"/>
    </location>
</feature>
<feature type="compositionally biased region" description="Low complexity" evidence="1">
    <location>
        <begin position="1632"/>
        <end position="1648"/>
    </location>
</feature>
<gene>
    <name evidence="3" type="primary">LOC109054901</name>
</gene>
<feature type="compositionally biased region" description="Low complexity" evidence="1">
    <location>
        <begin position="1492"/>
        <end position="1506"/>
    </location>
</feature>
<feature type="compositionally biased region" description="Basic and acidic residues" evidence="1">
    <location>
        <begin position="594"/>
        <end position="615"/>
    </location>
</feature>
<feature type="compositionally biased region" description="Polar residues" evidence="1">
    <location>
        <begin position="135"/>
        <end position="153"/>
    </location>
</feature>
<dbReference type="Proteomes" id="UP001155660">
    <property type="component" value="Chromosome B4"/>
</dbReference>
<feature type="compositionally biased region" description="Low complexity" evidence="1">
    <location>
        <begin position="1008"/>
        <end position="1021"/>
    </location>
</feature>
<feature type="domain" description="Beta/gamma crystallin 'Greek key'" evidence="2">
    <location>
        <begin position="2643"/>
        <end position="2685"/>
    </location>
</feature>
<feature type="compositionally biased region" description="Polar residues" evidence="1">
    <location>
        <begin position="1033"/>
        <end position="1063"/>
    </location>
</feature>
<feature type="compositionally biased region" description="Low complexity" evidence="1">
    <location>
        <begin position="1457"/>
        <end position="1467"/>
    </location>
</feature>
<dbReference type="Pfam" id="PF00030">
    <property type="entry name" value="Crystall"/>
    <property type="match status" value="6"/>
</dbReference>
<feature type="compositionally biased region" description="Low complexity" evidence="1">
    <location>
        <begin position="1982"/>
        <end position="2001"/>
    </location>
</feature>
<feature type="compositionally biased region" description="Acidic residues" evidence="1">
    <location>
        <begin position="1938"/>
        <end position="1947"/>
    </location>
</feature>
<evidence type="ECO:0000313" key="3">
    <source>
        <dbReference type="RefSeq" id="XP_042577463.1"/>
    </source>
</evidence>
<feature type="compositionally biased region" description="Basic and acidic residues" evidence="1">
    <location>
        <begin position="563"/>
        <end position="578"/>
    </location>
</feature>
<dbReference type="RefSeq" id="XP_042577463.1">
    <property type="nucleotide sequence ID" value="XM_042721529.1"/>
</dbReference>
<feature type="region of interest" description="Disordered" evidence="1">
    <location>
        <begin position="1975"/>
        <end position="2054"/>
    </location>
</feature>
<feature type="compositionally biased region" description="Polar residues" evidence="1">
    <location>
        <begin position="1476"/>
        <end position="1491"/>
    </location>
</feature>
<feature type="compositionally biased region" description="Basic and acidic residues" evidence="1">
    <location>
        <begin position="1722"/>
        <end position="1736"/>
    </location>
</feature>
<feature type="compositionally biased region" description="Polar residues" evidence="1">
    <location>
        <begin position="1514"/>
        <end position="1526"/>
    </location>
</feature>
<feature type="compositionally biased region" description="Polar residues" evidence="1">
    <location>
        <begin position="390"/>
        <end position="409"/>
    </location>
</feature>
<feature type="compositionally biased region" description="Polar residues" evidence="1">
    <location>
        <begin position="1539"/>
        <end position="1549"/>
    </location>
</feature>
<evidence type="ECO:0000256" key="1">
    <source>
        <dbReference type="SAM" id="MobiDB-lite"/>
    </source>
</evidence>
<feature type="compositionally biased region" description="Polar residues" evidence="1">
    <location>
        <begin position="939"/>
        <end position="998"/>
    </location>
</feature>
<dbReference type="SMR" id="A0A9Q9ZXG9"/>
<feature type="region of interest" description="Disordered" evidence="1">
    <location>
        <begin position="20"/>
        <end position="156"/>
    </location>
</feature>
<dbReference type="PANTHER" id="PTHR11818:SF2">
    <property type="entry name" value="BETA_GAMMA CRYSTALLIN DOMAIN-CONTAINING PROTEIN 1"/>
    <property type="match status" value="1"/>
</dbReference>
<feature type="domain" description="Beta/gamma crystallin 'Greek key'" evidence="2">
    <location>
        <begin position="2915"/>
        <end position="2956"/>
    </location>
</feature>
<feature type="compositionally biased region" description="Basic and acidic residues" evidence="1">
    <location>
        <begin position="358"/>
        <end position="374"/>
    </location>
</feature>
<reference evidence="3" key="1">
    <citation type="submission" date="2025-08" db="UniProtKB">
        <authorList>
            <consortium name="RefSeq"/>
        </authorList>
    </citation>
    <scope>IDENTIFICATION</scope>
    <source>
        <tissue evidence="3">Muscle</tissue>
    </source>
</reference>
<feature type="compositionally biased region" description="Polar residues" evidence="1">
    <location>
        <begin position="748"/>
        <end position="772"/>
    </location>
</feature>
<accession>A0A9Q9ZXG9</accession>
<dbReference type="KEGG" id="ccar:109054901"/>
<feature type="compositionally biased region" description="Polar residues" evidence="1">
    <location>
        <begin position="1415"/>
        <end position="1443"/>
    </location>
</feature>
<dbReference type="PROSITE" id="PS50231">
    <property type="entry name" value="RICIN_B_LECTIN"/>
    <property type="match status" value="1"/>
</dbReference>
<feature type="compositionally biased region" description="Basic and acidic residues" evidence="1">
    <location>
        <begin position="235"/>
        <end position="254"/>
    </location>
</feature>
<feature type="compositionally biased region" description="Low complexity" evidence="1">
    <location>
        <begin position="1786"/>
        <end position="1796"/>
    </location>
</feature>
<evidence type="ECO:0000259" key="2">
    <source>
        <dbReference type="PROSITE" id="PS50915"/>
    </source>
</evidence>
<feature type="compositionally biased region" description="Polar residues" evidence="1">
    <location>
        <begin position="2158"/>
        <end position="2174"/>
    </location>
</feature>
<dbReference type="InterPro" id="IPR000772">
    <property type="entry name" value="Ricin_B_lectin"/>
</dbReference>
<feature type="compositionally biased region" description="Basic and acidic residues" evidence="1">
    <location>
        <begin position="1948"/>
        <end position="1960"/>
    </location>
</feature>
<feature type="compositionally biased region" description="Basic and acidic residues" evidence="1">
    <location>
        <begin position="36"/>
        <end position="46"/>
    </location>
</feature>
<feature type="compositionally biased region" description="Polar residues" evidence="1">
    <location>
        <begin position="1579"/>
        <end position="1589"/>
    </location>
</feature>
<proteinExistence type="predicted"/>
<feature type="compositionally biased region" description="Polar residues" evidence="1">
    <location>
        <begin position="308"/>
        <end position="317"/>
    </location>
</feature>
<dbReference type="InterPro" id="IPR050252">
    <property type="entry name" value="Beta/Gamma-Crystallin"/>
</dbReference>
<feature type="compositionally biased region" description="Basic and acidic residues" evidence="1">
    <location>
        <begin position="724"/>
        <end position="734"/>
    </location>
</feature>
<feature type="compositionally biased region" description="Basic and acidic residues" evidence="1">
    <location>
        <begin position="643"/>
        <end position="657"/>
    </location>
</feature>
<dbReference type="InterPro" id="IPR001064">
    <property type="entry name" value="Beta/gamma_crystallin"/>
</dbReference>
<feature type="compositionally biased region" description="Polar residues" evidence="1">
    <location>
        <begin position="117"/>
        <end position="126"/>
    </location>
</feature>
<feature type="compositionally biased region" description="Basic and acidic residues" evidence="1">
    <location>
        <begin position="1550"/>
        <end position="1576"/>
    </location>
</feature>
<feature type="compositionally biased region" description="Polar residues" evidence="1">
    <location>
        <begin position="1683"/>
        <end position="1720"/>
    </location>
</feature>
<feature type="compositionally biased region" description="Polar residues" evidence="1">
    <location>
        <begin position="866"/>
        <end position="902"/>
    </location>
</feature>
<organism evidence="3">
    <name type="scientific">Cyprinus carpio</name>
    <name type="common">Common carp</name>
    <dbReference type="NCBI Taxonomy" id="7962"/>
    <lineage>
        <taxon>Eukaryota</taxon>
        <taxon>Metazoa</taxon>
        <taxon>Chordata</taxon>
        <taxon>Craniata</taxon>
        <taxon>Vertebrata</taxon>
        <taxon>Euteleostomi</taxon>
        <taxon>Actinopterygii</taxon>
        <taxon>Neopterygii</taxon>
        <taxon>Teleostei</taxon>
        <taxon>Ostariophysi</taxon>
        <taxon>Cypriniformes</taxon>
        <taxon>Cyprinidae</taxon>
        <taxon>Cyprininae</taxon>
        <taxon>Cyprinus</taxon>
    </lineage>
</organism>
<feature type="domain" description="Beta/gamma crystallin 'Greek key'" evidence="2">
    <location>
        <begin position="2734"/>
        <end position="2777"/>
    </location>
</feature>
<protein>
    <submittedName>
        <fullName evidence="3">LOW QUALITY PROTEIN: mucin-17-like</fullName>
    </submittedName>
</protein>
<feature type="domain" description="Beta/gamma crystallin 'Greek key'" evidence="2">
    <location>
        <begin position="2443"/>
        <end position="2492"/>
    </location>
</feature>
<feature type="compositionally biased region" description="Basic residues" evidence="1">
    <location>
        <begin position="88"/>
        <end position="97"/>
    </location>
</feature>
<feature type="compositionally biased region" description="Polar residues" evidence="1">
    <location>
        <begin position="49"/>
        <end position="59"/>
    </location>
</feature>
<feature type="region of interest" description="Disordered" evidence="1">
    <location>
        <begin position="2246"/>
        <end position="2265"/>
    </location>
</feature>
<feature type="region of interest" description="Disordered" evidence="1">
    <location>
        <begin position="227"/>
        <end position="257"/>
    </location>
</feature>
<feature type="compositionally biased region" description="Polar residues" evidence="1">
    <location>
        <begin position="2026"/>
        <end position="2041"/>
    </location>
</feature>
<feature type="domain" description="Beta/gamma crystallin 'Greek key'" evidence="2">
    <location>
        <begin position="2593"/>
        <end position="2642"/>
    </location>
</feature>
<dbReference type="Pfam" id="PF00652">
    <property type="entry name" value="Ricin_B_lectin"/>
    <property type="match status" value="1"/>
</dbReference>
<feature type="compositionally biased region" description="Low complexity" evidence="1">
    <location>
        <begin position="1388"/>
        <end position="1402"/>
    </location>
</feature>
<feature type="compositionally biased region" description="Basic and acidic residues" evidence="1">
    <location>
        <begin position="825"/>
        <end position="845"/>
    </location>
</feature>
<dbReference type="SMART" id="SM00458">
    <property type="entry name" value="RICIN"/>
    <property type="match status" value="1"/>
</dbReference>
<feature type="domain" description="Beta/gamma crystallin 'Greek key'" evidence="2">
    <location>
        <begin position="2403"/>
        <end position="2442"/>
    </location>
</feature>
<dbReference type="SMART" id="SM00247">
    <property type="entry name" value="XTALbg"/>
    <property type="match status" value="6"/>
</dbReference>
<dbReference type="PROSITE" id="PS50915">
    <property type="entry name" value="CRYSTALLIN_BETA_GAMMA"/>
    <property type="match status" value="7"/>
</dbReference>
<feature type="compositionally biased region" description="Basic and acidic residues" evidence="1">
    <location>
        <begin position="522"/>
        <end position="556"/>
    </location>
</feature>